<dbReference type="Gene3D" id="3.40.50.300">
    <property type="entry name" value="P-loop containing nucleotide triphosphate hydrolases"/>
    <property type="match status" value="1"/>
</dbReference>
<dbReference type="SUPFAM" id="SSF48452">
    <property type="entry name" value="TPR-like"/>
    <property type="match status" value="3"/>
</dbReference>
<dbReference type="GO" id="GO:0000160">
    <property type="term" value="P:phosphorelay signal transduction system"/>
    <property type="evidence" value="ECO:0007669"/>
    <property type="project" value="UniProtKB-KW"/>
</dbReference>
<sequence>MFDAVSCSSFRSDVPGEGAQVEFRLLGTIELRAGGRRSGLDSGKARCTLAALAYDVGRPVSLDTLIHRIWDDDPPRRARENLYTYASRIRTALRKVGGPDAPALTNHAHTYVLEADPESVDVRRYLSLTTRARALAESGDAEQALRLLDEAGRLWRGEPLTGLSGSWAEHVRATAEAAGLAAALTRAGLDLRLGRFADAVPELSALAARHPTHEALAGHLALALHGCGRTAEATHLLRQVTHRLVTEHGTDPGEELQRVQHGILNGSPAVRLLPRAGGDDGLRERTTVPDNLPHDIPWVGRTDELHRLATALTPASGTPRAVVALEAIDGMAGVGKTALAVHTAHELRDRFPDGRLYLNLGAHASFQEPLTPEAALGRLLRLIGVPADRLPRQLDELTALWRTLLADRHAIVVLDDAAGPEQVRPLLPGATPSQIVITSRRRLTGLPGVRPISLDVLRRAEAVALFHDRVGARRPADEAQTAEIVRLCGYLPLAIEMAASRFLCHGSWTARDLVDRLARPGRLAEIRDGSRDLARTFAFSYRSLTPVQQSAFHRLSLHIGSEFGVYAAAALTGLPFDDTERVLEDLLNFHLLEEPTPYRYRIHDLLREYARTLVATEHVDDPGGDERAVGRLTDFYLFCADRADRALFPHRARTAVALARPPAEAPAWLDPAGPREWFATEAANLLALVDHARRCAPPRRAALLAHVLGGFLESEGLWTVAEPLHEHAVAYWRDAEDRRAEARSLLDLSAARNAAARYDEAVAEAGRALALSRATGDREAEPEALRCLALPHLYTGRNHEALAFVQEALSIHMRTSDRLQQARCLNNMGFALFELGRHPEALECFLDALSRFREIDDRRGQGQALNNTGEIYSLLGLEDRAIRAYTQALALARAVGGRANRATVEMNLANALMRSGEVEQPLALCRQALATFRDIADRRHESIALNTLGRALGRAGQDEEDMAHQWAALALARRIGAAQEEGHALRDLAAAETRTGRFRKAEEHLTAALAVNRRVDSPLEEAGTLDRLAELREATGAPVEARELRRAAEAIRHRLSRSRSSEIDQESTELELS</sequence>
<dbReference type="SUPFAM" id="SSF52540">
    <property type="entry name" value="P-loop containing nucleoside triphosphate hydrolases"/>
    <property type="match status" value="1"/>
</dbReference>
<feature type="domain" description="Bacterial transcriptional activator" evidence="8">
    <location>
        <begin position="120"/>
        <end position="264"/>
    </location>
</feature>
<dbReference type="InterPro" id="IPR051677">
    <property type="entry name" value="AfsR-DnrI-RedD_regulator"/>
</dbReference>
<dbReference type="Gene3D" id="1.25.40.10">
    <property type="entry name" value="Tetratricopeptide repeat domain"/>
    <property type="match status" value="3"/>
</dbReference>
<dbReference type="CDD" id="cd15831">
    <property type="entry name" value="BTAD"/>
    <property type="match status" value="1"/>
</dbReference>
<dbReference type="InterPro" id="IPR036388">
    <property type="entry name" value="WH-like_DNA-bd_sf"/>
</dbReference>
<keyword evidence="5" id="KW-0804">Transcription</keyword>
<dbReference type="PANTHER" id="PTHR35807:SF1">
    <property type="entry name" value="TRANSCRIPTIONAL REGULATOR REDD"/>
    <property type="match status" value="1"/>
</dbReference>
<dbReference type="EMBL" id="NSJV01000074">
    <property type="protein sequence ID" value="PAU50210.1"/>
    <property type="molecule type" value="Genomic_DNA"/>
</dbReference>
<evidence type="ECO:0000256" key="2">
    <source>
        <dbReference type="ARBA" id="ARBA00023012"/>
    </source>
</evidence>
<dbReference type="GO" id="GO:0003677">
    <property type="term" value="F:DNA binding"/>
    <property type="evidence" value="ECO:0007669"/>
    <property type="project" value="UniProtKB-KW"/>
</dbReference>
<evidence type="ECO:0000256" key="6">
    <source>
        <dbReference type="SAM" id="MobiDB-lite"/>
    </source>
</evidence>
<evidence type="ECO:0000256" key="3">
    <source>
        <dbReference type="ARBA" id="ARBA00023015"/>
    </source>
</evidence>
<dbReference type="InterPro" id="IPR011990">
    <property type="entry name" value="TPR-like_helical_dom_sf"/>
</dbReference>
<comment type="similarity">
    <text evidence="1">Belongs to the AfsR/DnrI/RedD regulatory family.</text>
</comment>
<dbReference type="Gene3D" id="1.10.10.10">
    <property type="entry name" value="Winged helix-like DNA-binding domain superfamily/Winged helix DNA-binding domain"/>
    <property type="match status" value="1"/>
</dbReference>
<keyword evidence="10" id="KW-1185">Reference proteome</keyword>
<feature type="domain" description="OmpR/PhoB-type" evidence="7">
    <location>
        <begin position="35"/>
        <end position="113"/>
    </location>
</feature>
<accession>A0A2A2DFV6</accession>
<evidence type="ECO:0000256" key="4">
    <source>
        <dbReference type="ARBA" id="ARBA00023125"/>
    </source>
</evidence>
<evidence type="ECO:0000313" key="10">
    <source>
        <dbReference type="Proteomes" id="UP000218944"/>
    </source>
</evidence>
<feature type="compositionally biased region" description="Acidic residues" evidence="6">
    <location>
        <begin position="1063"/>
        <end position="1073"/>
    </location>
</feature>
<dbReference type="Pfam" id="PF13374">
    <property type="entry name" value="TPR_10"/>
    <property type="match status" value="1"/>
</dbReference>
<proteinExistence type="inferred from homology"/>
<dbReference type="InterPro" id="IPR019734">
    <property type="entry name" value="TPR_rpt"/>
</dbReference>
<dbReference type="PANTHER" id="PTHR35807">
    <property type="entry name" value="TRANSCRIPTIONAL REGULATOR REDD-RELATED"/>
    <property type="match status" value="1"/>
</dbReference>
<gene>
    <name evidence="9" type="ORF">CK936_03700</name>
</gene>
<evidence type="ECO:0000313" key="9">
    <source>
        <dbReference type="EMBL" id="PAU50210.1"/>
    </source>
</evidence>
<dbReference type="GO" id="GO:0006355">
    <property type="term" value="P:regulation of DNA-templated transcription"/>
    <property type="evidence" value="ECO:0007669"/>
    <property type="project" value="InterPro"/>
</dbReference>
<evidence type="ECO:0000259" key="8">
    <source>
        <dbReference type="SMART" id="SM01043"/>
    </source>
</evidence>
<dbReference type="InterPro" id="IPR005158">
    <property type="entry name" value="BTAD"/>
</dbReference>
<evidence type="ECO:0000256" key="1">
    <source>
        <dbReference type="ARBA" id="ARBA00005820"/>
    </source>
</evidence>
<dbReference type="InterPro" id="IPR016032">
    <property type="entry name" value="Sig_transdc_resp-reg_C-effctor"/>
</dbReference>
<keyword evidence="4" id="KW-0238">DNA-binding</keyword>
<name>A0A2A2DFV6_9ACTN</name>
<keyword evidence="2" id="KW-0902">Two-component regulatory system</keyword>
<dbReference type="GO" id="GO:0043531">
    <property type="term" value="F:ADP binding"/>
    <property type="evidence" value="ECO:0007669"/>
    <property type="project" value="InterPro"/>
</dbReference>
<dbReference type="SMART" id="SM00028">
    <property type="entry name" value="TPR"/>
    <property type="match status" value="6"/>
</dbReference>
<evidence type="ECO:0000256" key="5">
    <source>
        <dbReference type="ARBA" id="ARBA00023163"/>
    </source>
</evidence>
<comment type="caution">
    <text evidence="9">The sequence shown here is derived from an EMBL/GenBank/DDBJ whole genome shotgun (WGS) entry which is preliminary data.</text>
</comment>
<dbReference type="InterPro" id="IPR001867">
    <property type="entry name" value="OmpR/PhoB-type_DNA-bd"/>
</dbReference>
<keyword evidence="3" id="KW-0805">Transcription regulation</keyword>
<evidence type="ECO:0000259" key="7">
    <source>
        <dbReference type="SMART" id="SM00862"/>
    </source>
</evidence>
<dbReference type="InterPro" id="IPR027417">
    <property type="entry name" value="P-loop_NTPase"/>
</dbReference>
<feature type="region of interest" description="Disordered" evidence="6">
    <location>
        <begin position="1053"/>
        <end position="1073"/>
    </location>
</feature>
<dbReference type="SMART" id="SM01043">
    <property type="entry name" value="BTAD"/>
    <property type="match status" value="1"/>
</dbReference>
<dbReference type="Pfam" id="PF03704">
    <property type="entry name" value="BTAD"/>
    <property type="match status" value="1"/>
</dbReference>
<dbReference type="AlphaFoldDB" id="A0A2A2DFV6"/>
<dbReference type="PRINTS" id="PR00364">
    <property type="entry name" value="DISEASERSIST"/>
</dbReference>
<dbReference type="SMART" id="SM00862">
    <property type="entry name" value="Trans_reg_C"/>
    <property type="match status" value="1"/>
</dbReference>
<dbReference type="Pfam" id="PF13424">
    <property type="entry name" value="TPR_12"/>
    <property type="match status" value="1"/>
</dbReference>
<dbReference type="SUPFAM" id="SSF46894">
    <property type="entry name" value="C-terminal effector domain of the bipartite response regulators"/>
    <property type="match status" value="1"/>
</dbReference>
<dbReference type="Proteomes" id="UP000218944">
    <property type="component" value="Unassembled WGS sequence"/>
</dbReference>
<protein>
    <submittedName>
        <fullName evidence="9">SARP family transcriptional regulator</fullName>
    </submittedName>
</protein>
<organism evidence="9 10">
    <name type="scientific">Streptomyces albireticuli</name>
    <dbReference type="NCBI Taxonomy" id="1940"/>
    <lineage>
        <taxon>Bacteria</taxon>
        <taxon>Bacillati</taxon>
        <taxon>Actinomycetota</taxon>
        <taxon>Actinomycetes</taxon>
        <taxon>Kitasatosporales</taxon>
        <taxon>Streptomycetaceae</taxon>
        <taxon>Streptomyces</taxon>
    </lineage>
</organism>
<reference evidence="9 10" key="1">
    <citation type="submission" date="2017-08" db="EMBL/GenBank/DDBJ databases">
        <title>Genome sequence of Streptomyces albireticuli NRRL B-1670.</title>
        <authorList>
            <person name="Graham D.E."/>
            <person name="Mahan K.M."/>
            <person name="Klingeman D.M."/>
            <person name="Hettich R.L."/>
            <person name="Parry R.J."/>
            <person name="Spain J.C."/>
        </authorList>
    </citation>
    <scope>NUCLEOTIDE SEQUENCE [LARGE SCALE GENOMIC DNA]</scope>
    <source>
        <strain evidence="9 10">NRRL B-1670</strain>
    </source>
</reference>